<evidence type="ECO:0000313" key="8">
    <source>
        <dbReference type="Proteomes" id="UP000237839"/>
    </source>
</evidence>
<protein>
    <recommendedName>
        <fullName evidence="6">DUF1565 domain-containing protein</fullName>
    </recommendedName>
</protein>
<comment type="subcellular location">
    <subcellularLocation>
        <location evidence="1">Secreted</location>
    </subcellularLocation>
</comment>
<dbReference type="EMBL" id="PUGF01000001">
    <property type="protein sequence ID" value="PRC95125.1"/>
    <property type="molecule type" value="Genomic_DNA"/>
</dbReference>
<dbReference type="InterPro" id="IPR011459">
    <property type="entry name" value="DUF1565"/>
</dbReference>
<feature type="signal peptide" evidence="5">
    <location>
        <begin position="1"/>
        <end position="16"/>
    </location>
</feature>
<dbReference type="InterPro" id="IPR011050">
    <property type="entry name" value="Pectin_lyase_fold/virulence"/>
</dbReference>
<dbReference type="InterPro" id="IPR006626">
    <property type="entry name" value="PbH1"/>
</dbReference>
<reference evidence="7 8" key="1">
    <citation type="submission" date="2018-02" db="EMBL/GenBank/DDBJ databases">
        <title>Solimicrobium silvestre gen. nov., sp. nov., isolated from alpine forest soil.</title>
        <authorList>
            <person name="Margesin R."/>
            <person name="Albuquerque L."/>
            <person name="Zhang D.-C."/>
            <person name="Froufe H.J.C."/>
            <person name="Severino R."/>
            <person name="Roxo I."/>
            <person name="Egas C."/>
            <person name="Da Costa M.S."/>
        </authorList>
    </citation>
    <scope>NUCLEOTIDE SEQUENCE [LARGE SCALE GENOMIC DNA]</scope>
    <source>
        <strain evidence="7 8">S20-91</strain>
    </source>
</reference>
<feature type="domain" description="DUF1565" evidence="6">
    <location>
        <begin position="72"/>
        <end position="276"/>
    </location>
</feature>
<gene>
    <name evidence="7" type="ORF">S2091_0320</name>
</gene>
<dbReference type="AlphaFoldDB" id="A0A2S9H559"/>
<evidence type="ECO:0000256" key="4">
    <source>
        <dbReference type="SAM" id="MobiDB-lite"/>
    </source>
</evidence>
<keyword evidence="2" id="KW-0964">Secreted</keyword>
<evidence type="ECO:0000256" key="5">
    <source>
        <dbReference type="SAM" id="SignalP"/>
    </source>
</evidence>
<feature type="region of interest" description="Disordered" evidence="4">
    <location>
        <begin position="21"/>
        <end position="40"/>
    </location>
</feature>
<dbReference type="SMART" id="SM00710">
    <property type="entry name" value="PbH1"/>
    <property type="match status" value="7"/>
</dbReference>
<evidence type="ECO:0000256" key="2">
    <source>
        <dbReference type="ARBA" id="ARBA00022525"/>
    </source>
</evidence>
<dbReference type="InterPro" id="IPR012334">
    <property type="entry name" value="Pectin_lyas_fold"/>
</dbReference>
<dbReference type="Proteomes" id="UP000237839">
    <property type="component" value="Unassembled WGS sequence"/>
</dbReference>
<organism evidence="7 8">
    <name type="scientific">Solimicrobium silvestre</name>
    <dbReference type="NCBI Taxonomy" id="2099400"/>
    <lineage>
        <taxon>Bacteria</taxon>
        <taxon>Pseudomonadati</taxon>
        <taxon>Pseudomonadota</taxon>
        <taxon>Betaproteobacteria</taxon>
        <taxon>Burkholderiales</taxon>
        <taxon>Oxalobacteraceae</taxon>
        <taxon>Solimicrobium</taxon>
    </lineage>
</organism>
<dbReference type="Pfam" id="PF07602">
    <property type="entry name" value="DUF1565"/>
    <property type="match status" value="1"/>
</dbReference>
<dbReference type="NCBIfam" id="NF041518">
    <property type="entry name" value="choice_anch_Q"/>
    <property type="match status" value="1"/>
</dbReference>
<comment type="caution">
    <text evidence="7">The sequence shown here is derived from an EMBL/GenBank/DDBJ whole genome shotgun (WGS) entry which is preliminary data.</text>
</comment>
<dbReference type="SUPFAM" id="SSF51126">
    <property type="entry name" value="Pectin lyase-like"/>
    <property type="match status" value="1"/>
</dbReference>
<dbReference type="PROSITE" id="PS51257">
    <property type="entry name" value="PROKAR_LIPOPROTEIN"/>
    <property type="match status" value="1"/>
</dbReference>
<dbReference type="PANTHER" id="PTHR40088">
    <property type="entry name" value="PECTATE LYASE (EUROFUNG)"/>
    <property type="match status" value="1"/>
</dbReference>
<dbReference type="GO" id="GO:0005576">
    <property type="term" value="C:extracellular region"/>
    <property type="evidence" value="ECO:0007669"/>
    <property type="project" value="UniProtKB-SubCell"/>
</dbReference>
<dbReference type="PANTHER" id="PTHR40088:SF2">
    <property type="entry name" value="SECRETED SUGAR HYDROLASE"/>
    <property type="match status" value="1"/>
</dbReference>
<proteinExistence type="predicted"/>
<name>A0A2S9H559_9BURK</name>
<dbReference type="OrthoDB" id="9795486at2"/>
<dbReference type="InterPro" id="IPR052052">
    <property type="entry name" value="Polysaccharide_Lyase_9"/>
</dbReference>
<keyword evidence="3 5" id="KW-0732">Signal</keyword>
<sequence>MKNGIFAICLLTLALAGCGGGGSSSSGGSTTPTSPITPPIVPPVTPPITPPTIPPITPPVTPVGTPYYVAPTGSDSNPGTLALPWKTLQKAVSTVGPGSVINARAGTYTEQVIFTTANSGSASGGYITLQNYPGEKAIIDGTSIVLSANSANMALVNLTDVSYVRVIGFEICNLTTNSAAIVPAGIFVSGSGSNIELRNNYVHNIVTTVNSASGNAFGIGIYGTEAPASINGLILDGNEVAFLKTGSSESVSVNGNVENFQVTNNVVHDNDNIGIDFIGFEGTSPNPAYDQARNGEVSGNVVYNISSYVNSAYPSGSYGADGLYVDGGTNIVMERNIVYQTDIGIEVASEHAGHLGSFVTLRSNLIYKNNLTGISLGGTSATANGGTDSCGIFNNTLYQNDTTGSGTGEIALQNHLTNIQFANNVVISSTQGIFISGVSSALPAMNGDLYFSGGATGTWQWKGATYNSLAAFTTASGNEKNGLAADPVLISPTAGNFKLGAGSPAINAGIALTATQVGSLDLAGNPRVQSTGIDIGAYEH</sequence>
<evidence type="ECO:0000313" key="7">
    <source>
        <dbReference type="EMBL" id="PRC95125.1"/>
    </source>
</evidence>
<feature type="chain" id="PRO_5015692827" description="DUF1565 domain-containing protein" evidence="5">
    <location>
        <begin position="17"/>
        <end position="540"/>
    </location>
</feature>
<evidence type="ECO:0000256" key="1">
    <source>
        <dbReference type="ARBA" id="ARBA00004613"/>
    </source>
</evidence>
<keyword evidence="8" id="KW-1185">Reference proteome</keyword>
<dbReference type="Gene3D" id="2.160.20.10">
    <property type="entry name" value="Single-stranded right-handed beta-helix, Pectin lyase-like"/>
    <property type="match status" value="1"/>
</dbReference>
<dbReference type="GO" id="GO:0016837">
    <property type="term" value="F:carbon-oxygen lyase activity, acting on polysaccharides"/>
    <property type="evidence" value="ECO:0007669"/>
    <property type="project" value="TreeGrafter"/>
</dbReference>
<dbReference type="InterPro" id="IPR059226">
    <property type="entry name" value="Choice_anch_Q_dom"/>
</dbReference>
<dbReference type="RefSeq" id="WP_105530018.1">
    <property type="nucleotide sequence ID" value="NZ_PUGF01000001.1"/>
</dbReference>
<accession>A0A2S9H559</accession>
<evidence type="ECO:0000259" key="6">
    <source>
        <dbReference type="Pfam" id="PF07602"/>
    </source>
</evidence>
<evidence type="ECO:0000256" key="3">
    <source>
        <dbReference type="ARBA" id="ARBA00022729"/>
    </source>
</evidence>